<feature type="binding site" evidence="14">
    <location>
        <position position="259"/>
    </location>
    <ligand>
        <name>Mg(2+)</name>
        <dbReference type="ChEBI" id="CHEBI:18420"/>
    </ligand>
</feature>
<protein>
    <recommendedName>
        <fullName evidence="5">fumarylacetoacetase</fullName>
        <ecNumber evidence="5">3.7.1.2</ecNumber>
    </recommendedName>
</protein>
<dbReference type="Proteomes" id="UP000808349">
    <property type="component" value="Unassembled WGS sequence"/>
</dbReference>
<proteinExistence type="inferred from homology"/>
<keyword evidence="7 17" id="KW-0378">Hydrolase</keyword>
<feature type="binding site" evidence="14">
    <location>
        <position position="132"/>
    </location>
    <ligand>
        <name>Ca(2+)</name>
        <dbReference type="ChEBI" id="CHEBI:29108"/>
    </ligand>
</feature>
<dbReference type="InterPro" id="IPR015377">
    <property type="entry name" value="Fumarylacetoacetase_N"/>
</dbReference>
<evidence type="ECO:0000259" key="16">
    <source>
        <dbReference type="Pfam" id="PF09298"/>
    </source>
</evidence>
<dbReference type="Gene3D" id="3.90.850.10">
    <property type="entry name" value="Fumarylacetoacetase-like, C-terminal domain"/>
    <property type="match status" value="1"/>
</dbReference>
<evidence type="ECO:0000256" key="3">
    <source>
        <dbReference type="ARBA" id="ARBA00004782"/>
    </source>
</evidence>
<reference evidence="17 18" key="1">
    <citation type="submission" date="2020-10" db="EMBL/GenBank/DDBJ databases">
        <title>Connecting structure to function with the recovery of over 1000 high-quality activated sludge metagenome-assembled genomes encoding full-length rRNA genes using long-read sequencing.</title>
        <authorList>
            <person name="Singleton C.M."/>
            <person name="Petriglieri F."/>
            <person name="Kristensen J.M."/>
            <person name="Kirkegaard R.H."/>
            <person name="Michaelsen T.Y."/>
            <person name="Andersen M.H."/>
            <person name="Karst S.M."/>
            <person name="Dueholm M.S."/>
            <person name="Nielsen P.H."/>
            <person name="Albertsen M."/>
        </authorList>
    </citation>
    <scope>NUCLEOTIDE SEQUENCE [LARGE SCALE GENOMIC DNA]</scope>
    <source>
        <strain evidence="17">Ribe_18-Q3-R11-54_BAT3C.373</strain>
    </source>
</reference>
<accession>A0A9D7XBZ4</accession>
<dbReference type="PANTHER" id="PTHR43069:SF2">
    <property type="entry name" value="FUMARYLACETOACETASE"/>
    <property type="match status" value="1"/>
</dbReference>
<evidence type="ECO:0000256" key="11">
    <source>
        <dbReference type="ARBA" id="ARBA00023232"/>
    </source>
</evidence>
<evidence type="ECO:0000256" key="4">
    <source>
        <dbReference type="ARBA" id="ARBA00010211"/>
    </source>
</evidence>
<keyword evidence="9 14" id="KW-0460">Magnesium</keyword>
<evidence type="ECO:0000256" key="9">
    <source>
        <dbReference type="ARBA" id="ARBA00022842"/>
    </source>
</evidence>
<dbReference type="Gene3D" id="2.30.30.230">
    <property type="entry name" value="Fumarylacetoacetase, N-terminal domain"/>
    <property type="match status" value="1"/>
</dbReference>
<evidence type="ECO:0000256" key="8">
    <source>
        <dbReference type="ARBA" id="ARBA00022837"/>
    </source>
</evidence>
<dbReference type="InterPro" id="IPR036663">
    <property type="entry name" value="Fumarylacetoacetase_C_sf"/>
</dbReference>
<dbReference type="PANTHER" id="PTHR43069">
    <property type="entry name" value="FUMARYLACETOACETASE"/>
    <property type="match status" value="1"/>
</dbReference>
<dbReference type="AlphaFoldDB" id="A0A9D7XBZ4"/>
<dbReference type="SUPFAM" id="SSF56529">
    <property type="entry name" value="FAH"/>
    <property type="match status" value="1"/>
</dbReference>
<dbReference type="GO" id="GO:0006572">
    <property type="term" value="P:L-tyrosine catabolic process"/>
    <property type="evidence" value="ECO:0007669"/>
    <property type="project" value="UniProtKB-KW"/>
</dbReference>
<keyword evidence="10" id="KW-0828">Tyrosine catabolism</keyword>
<keyword evidence="11" id="KW-0585">Phenylalanine catabolism</keyword>
<evidence type="ECO:0000256" key="13">
    <source>
        <dbReference type="PIRSR" id="PIRSR605959-2"/>
    </source>
</evidence>
<dbReference type="Pfam" id="PF01557">
    <property type="entry name" value="FAA_hydrolase"/>
    <property type="match status" value="1"/>
</dbReference>
<dbReference type="InterPro" id="IPR011234">
    <property type="entry name" value="Fumarylacetoacetase-like_C"/>
</dbReference>
<comment type="similarity">
    <text evidence="4">Belongs to the FAH family.</text>
</comment>
<comment type="cofactor">
    <cofactor evidence="1 14">
        <name>Ca(2+)</name>
        <dbReference type="ChEBI" id="CHEBI:29108"/>
    </cofactor>
</comment>
<feature type="binding site" evidence="14">
    <location>
        <position position="239"/>
    </location>
    <ligand>
        <name>Mg(2+)</name>
        <dbReference type="ChEBI" id="CHEBI:18420"/>
    </ligand>
</feature>
<feature type="binding site" evidence="13">
    <location>
        <position position="148"/>
    </location>
    <ligand>
        <name>substrate</name>
    </ligand>
</feature>
<feature type="domain" description="Fumarylacetoacetase N-terminal" evidence="16">
    <location>
        <begin position="24"/>
        <end position="124"/>
    </location>
</feature>
<organism evidence="17 18">
    <name type="scientific">Candidatus Defluviibacterium haderslevense</name>
    <dbReference type="NCBI Taxonomy" id="2981993"/>
    <lineage>
        <taxon>Bacteria</taxon>
        <taxon>Pseudomonadati</taxon>
        <taxon>Bacteroidota</taxon>
        <taxon>Saprospiria</taxon>
        <taxon>Saprospirales</taxon>
        <taxon>Saprospiraceae</taxon>
        <taxon>Candidatus Defluviibacterium</taxon>
    </lineage>
</organism>
<feature type="binding site" evidence="14">
    <location>
        <position position="263"/>
    </location>
    <ligand>
        <name>Mg(2+)</name>
        <dbReference type="ChEBI" id="CHEBI:18420"/>
    </ligand>
</feature>
<dbReference type="SUPFAM" id="SSF63433">
    <property type="entry name" value="Fumarylacetoacetate hydrolase, FAH, N-terminal domain"/>
    <property type="match status" value="1"/>
</dbReference>
<evidence type="ECO:0000256" key="2">
    <source>
        <dbReference type="ARBA" id="ARBA00001946"/>
    </source>
</evidence>
<sequence length="413" mass="46210">MSFIIDSNLKSWISYSEDHGFPIQNLPLGVYSVGHGSKRICSVIGDQIIDLRGLFESQLLRINEIQNNELAQEYLNALIALGKDVTRSIRKELSHLFTKDANPSIQESCKKHLIPFQDVQLHVPIEIGDYTDFYSSKEHAYNVGVMFRDPANALMPNWLHLPVGYHGRASSIIVSGTPIKRPSGQILPANSEIPVYSQSKQLDFELEMGFVIGKPNELGNPIPIDHATDHIQGLMLFNDWSARDIQKWEYVPLGPFLGKNFASTIAPWLVDLDALEPFKTVGPVQEPKPLTYLAQDGKNNYDIQLEVWLNDTLISKSNTKYLYWSMIQQLAHHTVNGCNMRIGDLCASGTISGPTPESYGSMLELAWKGTKPITLNDGSTRTFLLDGDVLTLKAYAQHDQYRIGFGECSGKVM</sequence>
<evidence type="ECO:0000256" key="6">
    <source>
        <dbReference type="ARBA" id="ARBA00022723"/>
    </source>
</evidence>
<dbReference type="GO" id="GO:1902000">
    <property type="term" value="P:homogentisate catabolic process"/>
    <property type="evidence" value="ECO:0007669"/>
    <property type="project" value="TreeGrafter"/>
</dbReference>
<evidence type="ECO:0000313" key="17">
    <source>
        <dbReference type="EMBL" id="MBK9716169.1"/>
    </source>
</evidence>
<dbReference type="GO" id="GO:0006559">
    <property type="term" value="P:L-phenylalanine catabolic process"/>
    <property type="evidence" value="ECO:0007669"/>
    <property type="project" value="UniProtKB-KW"/>
</dbReference>
<evidence type="ECO:0000256" key="7">
    <source>
        <dbReference type="ARBA" id="ARBA00022801"/>
    </source>
</evidence>
<feature type="binding site" evidence="14">
    <location>
        <position position="205"/>
    </location>
    <ligand>
        <name>Ca(2+)</name>
        <dbReference type="ChEBI" id="CHEBI:29108"/>
    </ligand>
</feature>
<feature type="binding site" evidence="13">
    <location>
        <position position="250"/>
    </location>
    <ligand>
        <name>substrate</name>
    </ligand>
</feature>
<dbReference type="FunFam" id="3.90.850.10:FF:000004">
    <property type="entry name" value="Fumarylacetoacetase"/>
    <property type="match status" value="1"/>
</dbReference>
<feature type="binding site" evidence="14">
    <location>
        <position position="207"/>
    </location>
    <ligand>
        <name>Ca(2+)</name>
        <dbReference type="ChEBI" id="CHEBI:29108"/>
    </ligand>
</feature>
<dbReference type="EMBL" id="JADKFW010000004">
    <property type="protein sequence ID" value="MBK9716169.1"/>
    <property type="molecule type" value="Genomic_DNA"/>
</dbReference>
<dbReference type="Pfam" id="PF09298">
    <property type="entry name" value="FAA_hydrolase_N"/>
    <property type="match status" value="1"/>
</dbReference>
<evidence type="ECO:0000256" key="1">
    <source>
        <dbReference type="ARBA" id="ARBA00001913"/>
    </source>
</evidence>
<evidence type="ECO:0000256" key="14">
    <source>
        <dbReference type="PIRSR" id="PIRSR605959-3"/>
    </source>
</evidence>
<feature type="binding site" evidence="13">
    <location>
        <position position="134"/>
    </location>
    <ligand>
        <name>substrate</name>
    </ligand>
</feature>
<dbReference type="InterPro" id="IPR005959">
    <property type="entry name" value="Fumarylacetoacetase"/>
</dbReference>
<dbReference type="GO" id="GO:0004334">
    <property type="term" value="F:fumarylacetoacetase activity"/>
    <property type="evidence" value="ECO:0007669"/>
    <property type="project" value="UniProtKB-EC"/>
</dbReference>
<dbReference type="EC" id="3.7.1.2" evidence="5"/>
<dbReference type="GO" id="GO:0046872">
    <property type="term" value="F:metal ion binding"/>
    <property type="evidence" value="ECO:0007669"/>
    <property type="project" value="UniProtKB-KW"/>
</dbReference>
<evidence type="ECO:0000256" key="5">
    <source>
        <dbReference type="ARBA" id="ARBA00012094"/>
    </source>
</evidence>
<feature type="domain" description="Fumarylacetoacetase-like C-terminal" evidence="15">
    <location>
        <begin position="131"/>
        <end position="412"/>
    </location>
</feature>
<gene>
    <name evidence="17" type="primary">fahA</name>
    <name evidence="17" type="ORF">IPO85_01335</name>
</gene>
<feature type="binding site" evidence="14">
    <location>
        <position position="239"/>
    </location>
    <ligand>
        <name>Ca(2+)</name>
        <dbReference type="ChEBI" id="CHEBI:29108"/>
    </ligand>
</feature>
<keyword evidence="8 14" id="KW-0106">Calcium</keyword>
<feature type="active site" description="Proton acceptor" evidence="12">
    <location>
        <position position="139"/>
    </location>
</feature>
<feature type="binding site" evidence="13">
    <location>
        <position position="246"/>
    </location>
    <ligand>
        <name>substrate</name>
    </ligand>
</feature>
<keyword evidence="6 14" id="KW-0479">Metal-binding</keyword>
<comment type="pathway">
    <text evidence="3">Amino-acid degradation; L-phenylalanine degradation; acetoacetate and fumarate from L-phenylalanine: step 6/6.</text>
</comment>
<comment type="caution">
    <text evidence="17">The sequence shown here is derived from an EMBL/GenBank/DDBJ whole genome shotgun (WGS) entry which is preliminary data.</text>
</comment>
<feature type="binding site" evidence="13">
    <location>
        <position position="350"/>
    </location>
    <ligand>
        <name>substrate</name>
    </ligand>
</feature>
<evidence type="ECO:0000259" key="15">
    <source>
        <dbReference type="Pfam" id="PF01557"/>
    </source>
</evidence>
<evidence type="ECO:0000256" key="10">
    <source>
        <dbReference type="ARBA" id="ARBA00022878"/>
    </source>
</evidence>
<dbReference type="InterPro" id="IPR036462">
    <property type="entry name" value="Fumarylacetoacetase_N_sf"/>
</dbReference>
<comment type="cofactor">
    <cofactor evidence="2 14">
        <name>Mg(2+)</name>
        <dbReference type="ChEBI" id="CHEBI:18420"/>
    </cofactor>
</comment>
<name>A0A9D7XBZ4_9BACT</name>
<evidence type="ECO:0000256" key="12">
    <source>
        <dbReference type="PIRSR" id="PIRSR605959-1"/>
    </source>
</evidence>
<evidence type="ECO:0000313" key="18">
    <source>
        <dbReference type="Proteomes" id="UP000808349"/>
    </source>
</evidence>
<dbReference type="NCBIfam" id="TIGR01266">
    <property type="entry name" value="fum_ac_acetase"/>
    <property type="match status" value="1"/>
</dbReference>